<dbReference type="AlphaFoldDB" id="A0A7L4P991"/>
<dbReference type="OMA" id="APRFINW"/>
<dbReference type="Proteomes" id="UP000554766">
    <property type="component" value="Unassembled WGS sequence"/>
</dbReference>
<gene>
    <name evidence="2" type="ORF">HC235_06090</name>
</gene>
<comment type="caution">
    <text evidence="2">The sequence shown here is derived from an EMBL/GenBank/DDBJ whole genome shotgun (WGS) entry which is preliminary data.</text>
</comment>
<dbReference type="RefSeq" id="WP_011900671.1">
    <property type="nucleotide sequence ID" value="NZ_JAAVJF010000002.1"/>
</dbReference>
<keyword evidence="3" id="KW-1185">Reference proteome</keyword>
<evidence type="ECO:0000313" key="3">
    <source>
        <dbReference type="Proteomes" id="UP000554766"/>
    </source>
</evidence>
<feature type="domain" description="DUF58" evidence="1">
    <location>
        <begin position="148"/>
        <end position="192"/>
    </location>
</feature>
<reference evidence="2 3" key="1">
    <citation type="journal article" date="2020" name="Nat. Commun.">
        <title>The structures of two archaeal type IV pili illuminate evolutionary relationships.</title>
        <authorList>
            <person name="Wang F."/>
            <person name="Baquero D.P."/>
            <person name="Su Z."/>
            <person name="Beltran L.C."/>
            <person name="Prangishvili D."/>
            <person name="Krupovic M."/>
            <person name="Egelman E.H."/>
        </authorList>
    </citation>
    <scope>NUCLEOTIDE SEQUENCE [LARGE SCALE GENOMIC DNA]</scope>
    <source>
        <strain evidence="2 3">2GA</strain>
    </source>
</reference>
<protein>
    <submittedName>
        <fullName evidence="2">DUF58 domain-containing protein</fullName>
    </submittedName>
</protein>
<dbReference type="Pfam" id="PF01882">
    <property type="entry name" value="DUF58"/>
    <property type="match status" value="1"/>
</dbReference>
<name>A0A7L4P991_9CREN</name>
<dbReference type="EMBL" id="JAAVJF010000002">
    <property type="protein sequence ID" value="NYR15519.1"/>
    <property type="molecule type" value="Genomic_DNA"/>
</dbReference>
<dbReference type="PANTHER" id="PTHR33608">
    <property type="entry name" value="BLL2464 PROTEIN"/>
    <property type="match status" value="1"/>
</dbReference>
<evidence type="ECO:0000313" key="2">
    <source>
        <dbReference type="EMBL" id="NYR15519.1"/>
    </source>
</evidence>
<dbReference type="GeneID" id="5054850"/>
<accession>A0A7L4P991</accession>
<sequence>MRRLLYTAALLLGIGSVLGSREVALLSLAPLAAFAINAALPPPGVAAEARRAGSFLEVAVRTGGLPGIVVVWVAPRLGSAIPSARVSMFAAPLKRTLKLRIPISESPAYLVVESYNAVFTKRAAAVYVAGARPTEPLQLAKGAEEFHEVRPYQPGDAPRFINWRLYAKTGDLYINKYAGAEELRAVVVLDTRRMAVAVADAAQRVASVLAERGFSVMYYVPGVGVVDKASPAPGARCGGAIPCGDVTVYVGSLSDMCRVGCPSIVYIDVAGEDPLAAIRRLPLYRELRASGAVVLTRPEDLRQFI</sequence>
<proteinExistence type="predicted"/>
<evidence type="ECO:0000259" key="1">
    <source>
        <dbReference type="Pfam" id="PF01882"/>
    </source>
</evidence>
<dbReference type="PANTHER" id="PTHR33608:SF6">
    <property type="entry name" value="BLL2464 PROTEIN"/>
    <property type="match status" value="1"/>
</dbReference>
<dbReference type="InterPro" id="IPR002881">
    <property type="entry name" value="DUF58"/>
</dbReference>
<organism evidence="2 3">
    <name type="scientific">Pyrobaculum arsenaticum</name>
    <dbReference type="NCBI Taxonomy" id="121277"/>
    <lineage>
        <taxon>Archaea</taxon>
        <taxon>Thermoproteota</taxon>
        <taxon>Thermoprotei</taxon>
        <taxon>Thermoproteales</taxon>
        <taxon>Thermoproteaceae</taxon>
        <taxon>Pyrobaculum</taxon>
    </lineage>
</organism>